<dbReference type="InterPro" id="IPR007167">
    <property type="entry name" value="Fe-transptr_FeoA-like"/>
</dbReference>
<dbReference type="RefSeq" id="WP_073550523.1">
    <property type="nucleotide sequence ID" value="NZ_CAWMVK010000005.1"/>
</dbReference>
<gene>
    <name evidence="3" type="ORF">NIES1031_16030</name>
</gene>
<evidence type="ECO:0000256" key="1">
    <source>
        <dbReference type="ARBA" id="ARBA00023004"/>
    </source>
</evidence>
<reference evidence="3 4" key="1">
    <citation type="submission" date="2016-11" db="EMBL/GenBank/DDBJ databases">
        <title>Draft Genome Sequences of Nine Cyanobacterial Strains from Diverse Habitats.</title>
        <authorList>
            <person name="Zhu T."/>
            <person name="Hou S."/>
            <person name="Lu X."/>
            <person name="Hess W.R."/>
        </authorList>
    </citation>
    <scope>NUCLEOTIDE SEQUENCE [LARGE SCALE GENOMIC DNA]</scope>
    <source>
        <strain evidence="3 4">5.2 s.c.1</strain>
    </source>
</reference>
<feature type="domain" description="Ferrous iron transporter FeoA-like" evidence="2">
    <location>
        <begin position="41"/>
        <end position="112"/>
    </location>
</feature>
<dbReference type="InterPro" id="IPR038157">
    <property type="entry name" value="FeoA_core_dom"/>
</dbReference>
<evidence type="ECO:0000313" key="3">
    <source>
        <dbReference type="EMBL" id="OKH24296.1"/>
    </source>
</evidence>
<dbReference type="Pfam" id="PF04023">
    <property type="entry name" value="FeoA"/>
    <property type="match status" value="2"/>
</dbReference>
<name>A0A1U7HL29_9CHRO</name>
<feature type="domain" description="Ferrous iron transporter FeoA-like" evidence="2">
    <location>
        <begin position="126"/>
        <end position="199"/>
    </location>
</feature>
<dbReference type="AlphaFoldDB" id="A0A1U7HL29"/>
<dbReference type="Gene3D" id="2.30.30.90">
    <property type="match status" value="2"/>
</dbReference>
<keyword evidence="4" id="KW-1185">Reference proteome</keyword>
<proteinExistence type="predicted"/>
<evidence type="ECO:0000259" key="2">
    <source>
        <dbReference type="SMART" id="SM00899"/>
    </source>
</evidence>
<dbReference type="InterPro" id="IPR008988">
    <property type="entry name" value="Transcriptional_repressor_C"/>
</dbReference>
<evidence type="ECO:0000313" key="4">
    <source>
        <dbReference type="Proteomes" id="UP000185984"/>
    </source>
</evidence>
<dbReference type="SMART" id="SM00899">
    <property type="entry name" value="FeoA"/>
    <property type="match status" value="2"/>
</dbReference>
<dbReference type="PANTHER" id="PTHR42954">
    <property type="entry name" value="FE(2+) TRANSPORT PROTEIN A"/>
    <property type="match status" value="1"/>
</dbReference>
<dbReference type="OrthoDB" id="9811076at2"/>
<keyword evidence="1" id="KW-0408">Iron</keyword>
<dbReference type="Proteomes" id="UP000185984">
    <property type="component" value="Unassembled WGS sequence"/>
</dbReference>
<dbReference type="GO" id="GO:0046914">
    <property type="term" value="F:transition metal ion binding"/>
    <property type="evidence" value="ECO:0007669"/>
    <property type="project" value="InterPro"/>
</dbReference>
<accession>A0A1U7HL29</accession>
<sequence>MKNPNDARHQSRTGWGFTFFGGTDTYQEQSSIAPHANQTSFPLTMANVGDRVWIVELMGEGGFARRLMDMGLTLGCELQIVSRTSSGSVVVGIQDNRIGLGAEMARQVIVTTIPPTDRRQNSKINTKLRNLAVGCRGRVVGYEQTARAYREKLLPMGLTPGCEFTVTRHAPLGDPIEIEVRGFHLSLRKDEADALQIEEVQS</sequence>
<organism evidence="3 4">
    <name type="scientific">Chroogloeocystis siderophila 5.2 s.c.1</name>
    <dbReference type="NCBI Taxonomy" id="247279"/>
    <lineage>
        <taxon>Bacteria</taxon>
        <taxon>Bacillati</taxon>
        <taxon>Cyanobacteriota</taxon>
        <taxon>Cyanophyceae</taxon>
        <taxon>Oscillatoriophycideae</taxon>
        <taxon>Chroococcales</taxon>
        <taxon>Chroococcaceae</taxon>
        <taxon>Chroogloeocystis</taxon>
    </lineage>
</organism>
<dbReference type="EMBL" id="MRCC01000013">
    <property type="protein sequence ID" value="OKH24296.1"/>
    <property type="molecule type" value="Genomic_DNA"/>
</dbReference>
<protein>
    <submittedName>
        <fullName evidence="3">Ferrous iron transport protein A</fullName>
    </submittedName>
</protein>
<comment type="caution">
    <text evidence="3">The sequence shown here is derived from an EMBL/GenBank/DDBJ whole genome shotgun (WGS) entry which is preliminary data.</text>
</comment>
<dbReference type="SUPFAM" id="SSF50037">
    <property type="entry name" value="C-terminal domain of transcriptional repressors"/>
    <property type="match status" value="2"/>
</dbReference>
<dbReference type="PANTHER" id="PTHR42954:SF2">
    <property type="entry name" value="FE(2+) TRANSPORT PROTEIN A"/>
    <property type="match status" value="1"/>
</dbReference>
<dbReference type="STRING" id="247279.NIES1031_16030"/>
<dbReference type="InterPro" id="IPR052713">
    <property type="entry name" value="FeoA"/>
</dbReference>